<keyword evidence="1" id="KW-0812">Transmembrane</keyword>
<reference evidence="2 3" key="1">
    <citation type="submission" date="2011-08" db="EMBL/GenBank/DDBJ databases">
        <title>The Genome Sequence of Eubacteriaceae bacterium ACC19a.</title>
        <authorList>
            <consortium name="The Broad Institute Genome Sequencing Platform"/>
            <person name="Earl A."/>
            <person name="Ward D."/>
            <person name="Feldgarden M."/>
            <person name="Gevers D."/>
            <person name="Sizova M."/>
            <person name="Hazen A."/>
            <person name="Epstein S."/>
            <person name="Young S.K."/>
            <person name="Zeng Q."/>
            <person name="Gargeya S."/>
            <person name="Fitzgerald M."/>
            <person name="Haas B."/>
            <person name="Abouelleil A."/>
            <person name="Alvarado L."/>
            <person name="Arachchi H.M."/>
            <person name="Berlin A."/>
            <person name="Brown A."/>
            <person name="Chapman S.B."/>
            <person name="Chen Z."/>
            <person name="Dunbar C."/>
            <person name="Freedman E."/>
            <person name="Gearin G."/>
            <person name="Gellesch M."/>
            <person name="Goldberg J."/>
            <person name="Griggs A."/>
            <person name="Gujja S."/>
            <person name="Heiman D."/>
            <person name="Howarth C."/>
            <person name="Larson L."/>
            <person name="Lui A."/>
            <person name="MacDonald P.J.P."/>
            <person name="Montmayeur A."/>
            <person name="Murphy C."/>
            <person name="Neiman D."/>
            <person name="Pearson M."/>
            <person name="Priest M."/>
            <person name="Roberts A."/>
            <person name="Saif S."/>
            <person name="Shea T."/>
            <person name="Shenoy N."/>
            <person name="Sisk P."/>
            <person name="Stolte C."/>
            <person name="Sykes S."/>
            <person name="Wortman J."/>
            <person name="Nusbaum C."/>
            <person name="Birren B."/>
        </authorList>
    </citation>
    <scope>NUCLEOTIDE SEQUENCE [LARGE SCALE GENOMIC DNA]</scope>
    <source>
        <strain evidence="2 3">ACC19a</strain>
    </source>
</reference>
<sequence>MILHYFLVGMKDVFSYDIVRTTVIILVLLASIVIYRRLSITIQSGGNFCSSYKIADGFFYIHSGIVPGNRKILLKNISKATIHLLRGRGGNGDRYHIELVMKNGKNKAFMVGQSKKAEVEIAEMQKQLNKKYTITIIQSYKYEIKSNKQ</sequence>
<dbReference type="BioCyc" id="EBAC796937-HMP:GMGH-896-MONOMER"/>
<dbReference type="HOGENOM" id="CLU_153125_0_0_9"/>
<comment type="caution">
    <text evidence="2">The sequence shown here is derived from an EMBL/GenBank/DDBJ whole genome shotgun (WGS) entry which is preliminary data.</text>
</comment>
<dbReference type="Proteomes" id="UP000006437">
    <property type="component" value="Unassembled WGS sequence"/>
</dbReference>
<dbReference type="RefSeq" id="WP_009525129.1">
    <property type="nucleotide sequence ID" value="NZ_JH414549.1"/>
</dbReference>
<keyword evidence="1" id="KW-0472">Membrane</keyword>
<gene>
    <name evidence="2" type="ORF">HMPREF9629_00894</name>
</gene>
<organism evidence="2 3">
    <name type="scientific">Peptoanaerobacter stomatis</name>
    <dbReference type="NCBI Taxonomy" id="796937"/>
    <lineage>
        <taxon>Bacteria</taxon>
        <taxon>Bacillati</taxon>
        <taxon>Bacillota</taxon>
        <taxon>Clostridia</taxon>
        <taxon>Peptostreptococcales</taxon>
        <taxon>Filifactoraceae</taxon>
        <taxon>Peptoanaerobacter</taxon>
    </lineage>
</organism>
<accession>G9X3D7</accession>
<evidence type="ECO:0000313" key="3">
    <source>
        <dbReference type="Proteomes" id="UP000006437"/>
    </source>
</evidence>
<keyword evidence="1" id="KW-1133">Transmembrane helix</keyword>
<evidence type="ECO:0000256" key="1">
    <source>
        <dbReference type="SAM" id="Phobius"/>
    </source>
</evidence>
<dbReference type="AlphaFoldDB" id="G9X3D7"/>
<feature type="transmembrane region" description="Helical" evidence="1">
    <location>
        <begin position="13"/>
        <end position="35"/>
    </location>
</feature>
<dbReference type="EMBL" id="AFZE01000057">
    <property type="protein sequence ID" value="EHL10679.1"/>
    <property type="molecule type" value="Genomic_DNA"/>
</dbReference>
<proteinExistence type="predicted"/>
<evidence type="ECO:0000313" key="2">
    <source>
        <dbReference type="EMBL" id="EHL10679.1"/>
    </source>
</evidence>
<protein>
    <submittedName>
        <fullName evidence="2">Uncharacterized protein</fullName>
    </submittedName>
</protein>
<name>G9X3D7_9FIRM</name>